<reference evidence="2" key="1">
    <citation type="submission" date="2016-10" db="EMBL/GenBank/DDBJ databases">
        <authorList>
            <person name="Varghese N."/>
            <person name="Submissions S."/>
        </authorList>
    </citation>
    <scope>NUCLEOTIDE SEQUENCE [LARGE SCALE GENOMIC DNA]</scope>
    <source>
        <strain evidence="2">XJ109</strain>
    </source>
</reference>
<keyword evidence="2" id="KW-1185">Reference proteome</keyword>
<name>A0A1I4X9N2_9FLAO</name>
<evidence type="ECO:0000313" key="2">
    <source>
        <dbReference type="Proteomes" id="UP000199149"/>
    </source>
</evidence>
<evidence type="ECO:0000313" key="1">
    <source>
        <dbReference type="EMBL" id="SFN22661.1"/>
    </source>
</evidence>
<dbReference type="Proteomes" id="UP000199149">
    <property type="component" value="Unassembled WGS sequence"/>
</dbReference>
<proteinExistence type="predicted"/>
<organism evidence="1 2">
    <name type="scientific">Algoriella xinjiangensis</name>
    <dbReference type="NCBI Taxonomy" id="684065"/>
    <lineage>
        <taxon>Bacteria</taxon>
        <taxon>Pseudomonadati</taxon>
        <taxon>Bacteroidota</taxon>
        <taxon>Flavobacteriia</taxon>
        <taxon>Flavobacteriales</taxon>
        <taxon>Weeksellaceae</taxon>
        <taxon>Algoriella</taxon>
    </lineage>
</organism>
<dbReference type="AlphaFoldDB" id="A0A1I4X9N2"/>
<protein>
    <submittedName>
        <fullName evidence="1">Uncharacterized protein</fullName>
    </submittedName>
</protein>
<gene>
    <name evidence="1" type="ORF">SAMN05421738_108169</name>
</gene>
<sequence>MMVERNFDHFFVIKKVGKVTFRLKICYVFKSFYLDSFALFASKDHIIVVNKTPPIIVRETVDSK</sequence>
<accession>A0A1I4X9N2</accession>
<dbReference type="EMBL" id="FOUZ01000008">
    <property type="protein sequence ID" value="SFN22661.1"/>
    <property type="molecule type" value="Genomic_DNA"/>
</dbReference>